<accession>A0ACB9S8P0</accession>
<proteinExistence type="predicted"/>
<comment type="caution">
    <text evidence="1">The sequence shown here is derived from an EMBL/GenBank/DDBJ whole genome shotgun (WGS) entry which is preliminary data.</text>
</comment>
<dbReference type="EMBL" id="CM042880">
    <property type="protein sequence ID" value="KAI4387658.1"/>
    <property type="molecule type" value="Genomic_DNA"/>
</dbReference>
<protein>
    <submittedName>
        <fullName evidence="1">Uncharacterized protein</fullName>
    </submittedName>
</protein>
<sequence>MEETASPTHIFILSGQSNMAGRGGVVPDPHHHHRHRWDGVVPPECAPNPSILRLTSHLHWELAREPLHHDIDSSKVCGVGPGMSLANSLIDKSYCGGGATIGLVPCAVGGTEIREWARGEQLYENMVRRARASVGGGQKIMAVLWYQGESDTSREIDAVAYRGRMEQLICDLREDLSSPTLPLIQVAIASGDEKHIEKVREAQLGIQIPGVVCVDAKGLPLKADHLHLTTDAQVRLGHMLAAAYLDNFEK</sequence>
<keyword evidence="2" id="KW-1185">Reference proteome</keyword>
<evidence type="ECO:0000313" key="1">
    <source>
        <dbReference type="EMBL" id="KAI4387658.1"/>
    </source>
</evidence>
<organism evidence="1 2">
    <name type="scientific">Melastoma candidum</name>
    <dbReference type="NCBI Taxonomy" id="119954"/>
    <lineage>
        <taxon>Eukaryota</taxon>
        <taxon>Viridiplantae</taxon>
        <taxon>Streptophyta</taxon>
        <taxon>Embryophyta</taxon>
        <taxon>Tracheophyta</taxon>
        <taxon>Spermatophyta</taxon>
        <taxon>Magnoliopsida</taxon>
        <taxon>eudicotyledons</taxon>
        <taxon>Gunneridae</taxon>
        <taxon>Pentapetalae</taxon>
        <taxon>rosids</taxon>
        <taxon>malvids</taxon>
        <taxon>Myrtales</taxon>
        <taxon>Melastomataceae</taxon>
        <taxon>Melastomatoideae</taxon>
        <taxon>Melastomateae</taxon>
        <taxon>Melastoma</taxon>
    </lineage>
</organism>
<reference evidence="2" key="1">
    <citation type="journal article" date="2023" name="Front. Plant Sci.">
        <title>Chromosomal-level genome assembly of Melastoma candidum provides insights into trichome evolution.</title>
        <authorList>
            <person name="Zhong Y."/>
            <person name="Wu W."/>
            <person name="Sun C."/>
            <person name="Zou P."/>
            <person name="Liu Y."/>
            <person name="Dai S."/>
            <person name="Zhou R."/>
        </authorList>
    </citation>
    <scope>NUCLEOTIDE SEQUENCE [LARGE SCALE GENOMIC DNA]</scope>
</reference>
<evidence type="ECO:0000313" key="2">
    <source>
        <dbReference type="Proteomes" id="UP001057402"/>
    </source>
</evidence>
<gene>
    <name evidence="1" type="ORF">MLD38_000075</name>
</gene>
<dbReference type="Proteomes" id="UP001057402">
    <property type="component" value="Chromosome 1"/>
</dbReference>
<name>A0ACB9S8P0_9MYRT</name>